<keyword evidence="2" id="KW-1185">Reference proteome</keyword>
<organism evidence="1 2">
    <name type="scientific">Enterococcus alishanensis</name>
    <dbReference type="NCBI Taxonomy" id="1303817"/>
    <lineage>
        <taxon>Bacteria</taxon>
        <taxon>Bacillati</taxon>
        <taxon>Bacillota</taxon>
        <taxon>Bacilli</taxon>
        <taxon>Lactobacillales</taxon>
        <taxon>Enterococcaceae</taxon>
        <taxon>Enterococcus</taxon>
    </lineage>
</organism>
<comment type="caution">
    <text evidence="1">The sequence shown here is derived from an EMBL/GenBank/DDBJ whole genome shotgun (WGS) entry which is preliminary data.</text>
</comment>
<protein>
    <submittedName>
        <fullName evidence="1">Uncharacterized protein</fullName>
    </submittedName>
</protein>
<dbReference type="EMBL" id="JAHUZB010000004">
    <property type="protein sequence ID" value="MBV7391485.1"/>
    <property type="molecule type" value="Genomic_DNA"/>
</dbReference>
<reference evidence="1 2" key="1">
    <citation type="submission" date="2021-06" db="EMBL/GenBank/DDBJ databases">
        <title>Enterococcus alishanensis sp. nov., a novel lactic acid bacterium isolated from fresh coffee beans.</title>
        <authorList>
            <person name="Chen Y.-S."/>
        </authorList>
    </citation>
    <scope>NUCLEOTIDE SEQUENCE [LARGE SCALE GENOMIC DNA]</scope>
    <source>
        <strain evidence="1 2">ALS3</strain>
    </source>
</reference>
<accession>A0ABS6TF53</accession>
<dbReference type="RefSeq" id="WP_218326685.1">
    <property type="nucleotide sequence ID" value="NZ_JAHUZB010000004.1"/>
</dbReference>
<evidence type="ECO:0000313" key="2">
    <source>
        <dbReference type="Proteomes" id="UP000774130"/>
    </source>
</evidence>
<evidence type="ECO:0000313" key="1">
    <source>
        <dbReference type="EMBL" id="MBV7391485.1"/>
    </source>
</evidence>
<gene>
    <name evidence="1" type="ORF">KUA55_12400</name>
</gene>
<proteinExistence type="predicted"/>
<sequence>MILNYFEGQDAFFEDYKKAVKELNFDQQAVIDDVLKQLNAIDNAEKDELTYVLEADLTISGKTITFPFRKELVANDMEASVSNKFIYTGQPYETDFATEEQL</sequence>
<name>A0ABS6TF53_9ENTE</name>
<dbReference type="Proteomes" id="UP000774130">
    <property type="component" value="Unassembled WGS sequence"/>
</dbReference>